<reference evidence="2" key="1">
    <citation type="submission" date="2023-01" db="EMBL/GenBank/DDBJ databases">
        <title>The genome sequence of Kordiimonadaceae bacterium 6D33.</title>
        <authorList>
            <person name="Liu Y."/>
        </authorList>
    </citation>
    <scope>NUCLEOTIDE SEQUENCE</scope>
    <source>
        <strain evidence="2">6D33</strain>
    </source>
</reference>
<dbReference type="RefSeq" id="WP_289502551.1">
    <property type="nucleotide sequence ID" value="NZ_CP116805.1"/>
</dbReference>
<dbReference type="SUPFAM" id="SSF55729">
    <property type="entry name" value="Acyl-CoA N-acyltransferases (Nat)"/>
    <property type="match status" value="1"/>
</dbReference>
<dbReference type="PROSITE" id="PS51186">
    <property type="entry name" value="GNAT"/>
    <property type="match status" value="1"/>
</dbReference>
<evidence type="ECO:0000313" key="2">
    <source>
        <dbReference type="EMBL" id="WCL53039.1"/>
    </source>
</evidence>
<gene>
    <name evidence="2" type="ORF">PH603_10860</name>
</gene>
<feature type="domain" description="N-acetyltransferase" evidence="1">
    <location>
        <begin position="5"/>
        <end position="150"/>
    </location>
</feature>
<dbReference type="GO" id="GO:0016747">
    <property type="term" value="F:acyltransferase activity, transferring groups other than amino-acyl groups"/>
    <property type="evidence" value="ECO:0007669"/>
    <property type="project" value="InterPro"/>
</dbReference>
<name>A0AAF0BJE8_9PROT</name>
<keyword evidence="3" id="KW-1185">Reference proteome</keyword>
<dbReference type="KEGG" id="gso:PH603_10860"/>
<dbReference type="InterPro" id="IPR016181">
    <property type="entry name" value="Acyl_CoA_acyltransferase"/>
</dbReference>
<evidence type="ECO:0000259" key="1">
    <source>
        <dbReference type="PROSITE" id="PS51186"/>
    </source>
</evidence>
<dbReference type="AlphaFoldDB" id="A0AAF0BJE8"/>
<protein>
    <submittedName>
        <fullName evidence="2">GNAT family N-acetyltransferase</fullName>
    </submittedName>
</protein>
<dbReference type="Pfam" id="PF00583">
    <property type="entry name" value="Acetyltransf_1"/>
    <property type="match status" value="1"/>
</dbReference>
<dbReference type="Gene3D" id="3.40.630.30">
    <property type="match status" value="1"/>
</dbReference>
<organism evidence="2 3">
    <name type="scientific">Gimibacter soli</name>
    <dbReference type="NCBI Taxonomy" id="3024400"/>
    <lineage>
        <taxon>Bacteria</taxon>
        <taxon>Pseudomonadati</taxon>
        <taxon>Pseudomonadota</taxon>
        <taxon>Alphaproteobacteria</taxon>
        <taxon>Kordiimonadales</taxon>
        <taxon>Temperatibacteraceae</taxon>
        <taxon>Gimibacter</taxon>
    </lineage>
</organism>
<accession>A0AAF0BJE8</accession>
<dbReference type="EMBL" id="CP116805">
    <property type="protein sequence ID" value="WCL53039.1"/>
    <property type="molecule type" value="Genomic_DNA"/>
</dbReference>
<proteinExistence type="predicted"/>
<sequence length="154" mass="16772">MKAETAFKPYGPDDNDACLALFDANCPAFFAPNERADYAAFLSEAPEGYLVCLHQGRIVGAFGAMPHRDADARSLNWILIDPTMQRLGIGKAMMAEAARQALVAGASLIHIAASQYSAPYFARFGAEEAGFIKDGWGPDMHCITMVWRLEEPEA</sequence>
<evidence type="ECO:0000313" key="3">
    <source>
        <dbReference type="Proteomes" id="UP001217500"/>
    </source>
</evidence>
<dbReference type="Proteomes" id="UP001217500">
    <property type="component" value="Chromosome"/>
</dbReference>
<dbReference type="InterPro" id="IPR000182">
    <property type="entry name" value="GNAT_dom"/>
</dbReference>
<dbReference type="CDD" id="cd04301">
    <property type="entry name" value="NAT_SF"/>
    <property type="match status" value="1"/>
</dbReference>